<organism evidence="2 3">
    <name type="scientific">Solanum verrucosum</name>
    <dbReference type="NCBI Taxonomy" id="315347"/>
    <lineage>
        <taxon>Eukaryota</taxon>
        <taxon>Viridiplantae</taxon>
        <taxon>Streptophyta</taxon>
        <taxon>Embryophyta</taxon>
        <taxon>Tracheophyta</taxon>
        <taxon>Spermatophyta</taxon>
        <taxon>Magnoliopsida</taxon>
        <taxon>eudicotyledons</taxon>
        <taxon>Gunneridae</taxon>
        <taxon>Pentapetalae</taxon>
        <taxon>asterids</taxon>
        <taxon>lamiids</taxon>
        <taxon>Solanales</taxon>
        <taxon>Solanaceae</taxon>
        <taxon>Solanoideae</taxon>
        <taxon>Solaneae</taxon>
        <taxon>Solanum</taxon>
    </lineage>
</organism>
<proteinExistence type="predicted"/>
<sequence length="237" mass="27061">MGNYKILAGLGSAILDSRNPCQYCLVSPQIKWQLLQIFEMVMVGISFLEGTSMTGNLIAILAYCNNMTSLLSLMQPWTISNGKEPPKDAFTVRSCYTLLEKPAPIPLWPWKTIWWSKASYKVKYHFDDIKEAYLTPNNFQLSNRCCLCKKKEENINHFFLHRKYNSQFWDMVFNILGIRSSSQEECNDEDLNTGDHTCAEGLSNKLDQSPDQHLCLRVPNKINDPLSSMCLPDAGFA</sequence>
<dbReference type="Pfam" id="PF13966">
    <property type="entry name" value="zf-RVT"/>
    <property type="match status" value="1"/>
</dbReference>
<evidence type="ECO:0000313" key="2">
    <source>
        <dbReference type="EMBL" id="WMV26637.1"/>
    </source>
</evidence>
<accession>A0AAF0QMJ5</accession>
<name>A0AAF0QMJ5_SOLVR</name>
<dbReference type="AlphaFoldDB" id="A0AAF0QMJ5"/>
<dbReference type="EMBL" id="CP133615">
    <property type="protein sequence ID" value="WMV26637.1"/>
    <property type="molecule type" value="Genomic_DNA"/>
</dbReference>
<evidence type="ECO:0000313" key="3">
    <source>
        <dbReference type="Proteomes" id="UP001234989"/>
    </source>
</evidence>
<protein>
    <recommendedName>
        <fullName evidence="1">Reverse transcriptase zinc-binding domain-containing protein</fullName>
    </recommendedName>
</protein>
<reference evidence="2" key="1">
    <citation type="submission" date="2023-08" db="EMBL/GenBank/DDBJ databases">
        <title>A de novo genome assembly of Solanum verrucosum Schlechtendal, a Mexican diploid species geographically isolated from the other diploid A-genome species in potato relatives.</title>
        <authorList>
            <person name="Hosaka K."/>
        </authorList>
    </citation>
    <scope>NUCLEOTIDE SEQUENCE</scope>
    <source>
        <tissue evidence="2">Young leaves</tissue>
    </source>
</reference>
<feature type="domain" description="Reverse transcriptase zinc-binding" evidence="1">
    <location>
        <begin position="90"/>
        <end position="169"/>
    </location>
</feature>
<dbReference type="Proteomes" id="UP001234989">
    <property type="component" value="Chromosome 4"/>
</dbReference>
<dbReference type="InterPro" id="IPR026960">
    <property type="entry name" value="RVT-Znf"/>
</dbReference>
<evidence type="ECO:0000259" key="1">
    <source>
        <dbReference type="Pfam" id="PF13966"/>
    </source>
</evidence>
<keyword evidence="3" id="KW-1185">Reference proteome</keyword>
<gene>
    <name evidence="2" type="ORF">MTR67_020022</name>
</gene>